<evidence type="ECO:0000313" key="5">
    <source>
        <dbReference type="Ensembl" id="ENSLACP00000006827.1"/>
    </source>
</evidence>
<dbReference type="EMBL" id="AFYH01150357">
    <property type="status" value="NOT_ANNOTATED_CDS"/>
    <property type="molecule type" value="Genomic_DNA"/>
</dbReference>
<reference evidence="5" key="3">
    <citation type="submission" date="2025-09" db="UniProtKB">
        <authorList>
            <consortium name="Ensembl"/>
        </authorList>
    </citation>
    <scope>IDENTIFICATION</scope>
</reference>
<feature type="domain" description="Guanylate cyclase" evidence="4">
    <location>
        <begin position="288"/>
        <end position="323"/>
    </location>
</feature>
<reference evidence="6" key="1">
    <citation type="submission" date="2011-08" db="EMBL/GenBank/DDBJ databases">
        <title>The draft genome of Latimeria chalumnae.</title>
        <authorList>
            <person name="Di Palma F."/>
            <person name="Alfoldi J."/>
            <person name="Johnson J."/>
            <person name="Berlin A."/>
            <person name="Gnerre S."/>
            <person name="Jaffe D."/>
            <person name="MacCallum I."/>
            <person name="Young S."/>
            <person name="Walker B.J."/>
            <person name="Lander E."/>
            <person name="Lindblad-Toh K."/>
        </authorList>
    </citation>
    <scope>NUCLEOTIDE SEQUENCE [LARGE SCALE GENOMIC DNA]</scope>
    <source>
        <strain evidence="6">Wild caught</strain>
    </source>
</reference>
<dbReference type="SUPFAM" id="SSF55073">
    <property type="entry name" value="Nucleotide cyclase"/>
    <property type="match status" value="2"/>
</dbReference>
<sequence>GDALLALWKVERKELSEAITLAVKCSLNIQKCCDNRDTDVGVNLRVKIGISAGKLSKVVLGDEQSEYFVVIGRAVDEVRLAEGLALANTVILSPNAWEMCDRKNIVTTKIENERAVKVRHPSPNKYSKAIMNCLSTQHSYFSQQHKALLRATRKASSLLPKAALESTLRKYIMDTVLQKIDDDQPLEYLSEMRPATIVFINLQFREDATINQQCISMQDACISIHAFLRKKRGRVNKVFMFDKGCTFLSAFGLPGDKVEDECVHALQSAFKIHSFCSENLIKLRVASVGITTGLVFCGVVGHPLRHEYTEVIGRKVNMAARLMMHYPGVVSCDVDTFRQSQLSSHCFSELPKQSMKGVQNPGPIYQYLGKNREKKLVKPQLSVEREDDYPLLGREQELEAFMKALKQFIKCKGIASNNYQNVVMYEGVFGLGKSKLLAEIVHRSQKNGLSYRVIAFSPTKADVRQPFFSVQTMVAGLLHLHNCKGYAEREKVISSKINDPAQQELLCLLNPLLLVKFPVSQKVSLMSSHAKVDEMKNFIFKIINKEIRTETVMFVIDQAHNIDIASWGFITEMLNKTATFVVMALLPFTIENPPCHLAVDIMQSSQTLHLKLMGLDPSVIPELACSILGVIRIPKELEIFLIERSYGVPYFCEQLLKSLYFSNFIVLEELENDEDEIRHWAFCYKNSTPETKLKCLAITSVRWLYVCTINEGVKLQNIPIPPTLKGMALAKLDNMHPAEQMVVKCAAVIGHTFHVKMLQYILPEGSYRKLKQSLATLLGCGMFECASKQADMWHILTRKNLTFKISSPMLALPPSRKFSCRLNFEESQAVLKCKVMRFCTAFVQETAYELWLKDQKKALHLKCTKFLEERAQKCYSCGGGNFIYAHLAVTIMLNATTKQIMQHMINTHQLSPELRLFLIPALSSQIHDRLWQEVDEGIETFDIDTNVVAKKSSFIDKLDELFGKCEENFCLPSSNCECGEVINSVMSGLARHWMAVGNVEKAVYYLLETAAGALYLSNTFMALSYLIEATSVLKSVKEKNFAFGTDKFEKACLFSLKGEVHFHMGEMSKAQFLLRKALKLLNRRLPQSIFEIPFKYLYEKVKYFIHHKYSSASLFEPYEKRIAYIHEQIRCLSFIWQIYSMKTSPMYIFSSSVAILMERNCAELSQNENKTLYIYILISAHHSLNKNQGFRIFYLYLNFLFIFNRIVKQTNKQLSYTKLNLCHLYMSNFVRLELKISKCYRSHRIAVLLDKPNLDFIVIPILAKSLFLSNRYNESSEMLLCLEELANRNHSTIAKAWFYVDCLDILLQGGFAVKSFEECLDFTDQLQTNPVLMAENTLMLSLYSSLALWFARLKQWEFFNPVFKKVRKLADQANASFSSMNGYIKFLECKVLLLKKAVIENNSNAVDILKKVNKLLDDLKRRCTTSPVYYSRLFHLKAYVYMLLGQKKMGQLFIKKALTICQTHGNKLEESWIMLSKEAWSSESCQLEDLWLQTALTMPSWKMLEGMDMDKLYQTKYILQVPTSEEMD</sequence>
<dbReference type="Gene3D" id="3.30.70.1230">
    <property type="entry name" value="Nucleotide cyclase"/>
    <property type="match status" value="2"/>
</dbReference>
<dbReference type="InterPro" id="IPR001054">
    <property type="entry name" value="A/G_cyclase"/>
</dbReference>
<keyword evidence="1" id="KW-0547">Nucleotide-binding</keyword>
<dbReference type="PANTHER" id="PTHR16305">
    <property type="entry name" value="TESTICULAR SOLUBLE ADENYLYL CYCLASE"/>
    <property type="match status" value="1"/>
</dbReference>
<dbReference type="STRING" id="7897.ENSLACP00000006827"/>
<dbReference type="EMBL" id="AFYH01150358">
    <property type="status" value="NOT_ANNOTATED_CDS"/>
    <property type="molecule type" value="Genomic_DNA"/>
</dbReference>
<organism evidence="5 6">
    <name type="scientific">Latimeria chalumnae</name>
    <name type="common">Coelacanth</name>
    <dbReference type="NCBI Taxonomy" id="7897"/>
    <lineage>
        <taxon>Eukaryota</taxon>
        <taxon>Metazoa</taxon>
        <taxon>Chordata</taxon>
        <taxon>Craniata</taxon>
        <taxon>Vertebrata</taxon>
        <taxon>Euteleostomi</taxon>
        <taxon>Coelacanthiformes</taxon>
        <taxon>Coelacanthidae</taxon>
        <taxon>Latimeria</taxon>
    </lineage>
</organism>
<dbReference type="Proteomes" id="UP000008672">
    <property type="component" value="Unassembled WGS sequence"/>
</dbReference>
<dbReference type="GO" id="GO:0035556">
    <property type="term" value="P:intracellular signal transduction"/>
    <property type="evidence" value="ECO:0007669"/>
    <property type="project" value="InterPro"/>
</dbReference>
<dbReference type="EMBL" id="AFYH01150362">
    <property type="status" value="NOT_ANNOTATED_CDS"/>
    <property type="molecule type" value="Genomic_DNA"/>
</dbReference>
<dbReference type="FunCoup" id="H3AB06">
    <property type="interactions" value="370"/>
</dbReference>
<evidence type="ECO:0000256" key="2">
    <source>
        <dbReference type="ARBA" id="ARBA00022840"/>
    </source>
</evidence>
<dbReference type="GO" id="GO:0005737">
    <property type="term" value="C:cytoplasm"/>
    <property type="evidence" value="ECO:0007669"/>
    <property type="project" value="TreeGrafter"/>
</dbReference>
<dbReference type="Pfam" id="PF00211">
    <property type="entry name" value="Guanylate_cyc"/>
    <property type="match status" value="1"/>
</dbReference>
<keyword evidence="3" id="KW-0456">Lyase</keyword>
<proteinExistence type="predicted"/>
<dbReference type="EMBL" id="AFYH01150363">
    <property type="status" value="NOT_ANNOTATED_CDS"/>
    <property type="molecule type" value="Genomic_DNA"/>
</dbReference>
<dbReference type="FunFam" id="3.30.70.1230:FF:000021">
    <property type="entry name" value="Adenylate cyclase type 10"/>
    <property type="match status" value="1"/>
</dbReference>
<dbReference type="EMBL" id="AFYH01150356">
    <property type="status" value="NOT_ANNOTATED_CDS"/>
    <property type="molecule type" value="Genomic_DNA"/>
</dbReference>
<dbReference type="GeneTree" id="ENSGT00940000165310"/>
<dbReference type="eggNOG" id="ENOG502QPPT">
    <property type="taxonomic scope" value="Eukaryota"/>
</dbReference>
<evidence type="ECO:0000256" key="3">
    <source>
        <dbReference type="ARBA" id="ARBA00023239"/>
    </source>
</evidence>
<dbReference type="GO" id="GO:0004016">
    <property type="term" value="F:adenylate cyclase activity"/>
    <property type="evidence" value="ECO:0007669"/>
    <property type="project" value="TreeGrafter"/>
</dbReference>
<dbReference type="FunFam" id="3.30.70.1230:FF:000017">
    <property type="entry name" value="Adenylate cyclase type 10"/>
    <property type="match status" value="1"/>
</dbReference>
<dbReference type="PROSITE" id="PS50125">
    <property type="entry name" value="GUANYLATE_CYCLASE_2"/>
    <property type="match status" value="1"/>
</dbReference>
<dbReference type="EMBL" id="AFYH01150359">
    <property type="status" value="NOT_ANNOTATED_CDS"/>
    <property type="molecule type" value="Genomic_DNA"/>
</dbReference>
<dbReference type="EMBL" id="AFYH01150361">
    <property type="status" value="NOT_ANNOTATED_CDS"/>
    <property type="molecule type" value="Genomic_DNA"/>
</dbReference>
<name>H3AB06_LATCH</name>
<reference evidence="5" key="2">
    <citation type="submission" date="2025-08" db="UniProtKB">
        <authorList>
            <consortium name="Ensembl"/>
        </authorList>
    </citation>
    <scope>IDENTIFICATION</scope>
</reference>
<evidence type="ECO:0000256" key="1">
    <source>
        <dbReference type="ARBA" id="ARBA00022741"/>
    </source>
</evidence>
<dbReference type="GO" id="GO:0009190">
    <property type="term" value="P:cyclic nucleotide biosynthetic process"/>
    <property type="evidence" value="ECO:0007669"/>
    <property type="project" value="InterPro"/>
</dbReference>
<evidence type="ECO:0000313" key="6">
    <source>
        <dbReference type="Proteomes" id="UP000008672"/>
    </source>
</evidence>
<dbReference type="EMBL" id="AFYH01150360">
    <property type="status" value="NOT_ANNOTATED_CDS"/>
    <property type="molecule type" value="Genomic_DNA"/>
</dbReference>
<keyword evidence="6" id="KW-1185">Reference proteome</keyword>
<dbReference type="CDD" id="cd07302">
    <property type="entry name" value="CHD"/>
    <property type="match status" value="1"/>
</dbReference>
<dbReference type="PANTHER" id="PTHR16305:SF28">
    <property type="entry name" value="GUANYLATE CYCLASE DOMAIN-CONTAINING PROTEIN"/>
    <property type="match status" value="1"/>
</dbReference>
<dbReference type="EMBL" id="AFYH01150355">
    <property type="status" value="NOT_ANNOTATED_CDS"/>
    <property type="molecule type" value="Genomic_DNA"/>
</dbReference>
<accession>H3AB06</accession>
<dbReference type="EMBL" id="AFYH01150354">
    <property type="status" value="NOT_ANNOTATED_CDS"/>
    <property type="molecule type" value="Genomic_DNA"/>
</dbReference>
<dbReference type="GO" id="GO:0005524">
    <property type="term" value="F:ATP binding"/>
    <property type="evidence" value="ECO:0007669"/>
    <property type="project" value="UniProtKB-KW"/>
</dbReference>
<dbReference type="Ensembl" id="ENSLACT00000006885.1">
    <property type="protein sequence ID" value="ENSLACP00000006827.1"/>
    <property type="gene ID" value="ENSLACG00000006060.1"/>
</dbReference>
<evidence type="ECO:0000259" key="4">
    <source>
        <dbReference type="PROSITE" id="PS50125"/>
    </source>
</evidence>
<dbReference type="OMA" id="HIIRFCK"/>
<dbReference type="HOGENOM" id="CLU_004055_1_0_1"/>
<dbReference type="InParanoid" id="H3AB06"/>
<keyword evidence="2" id="KW-0067">ATP-binding</keyword>
<protein>
    <recommendedName>
        <fullName evidence="4">Guanylate cyclase domain-containing protein</fullName>
    </recommendedName>
</protein>
<dbReference type="InterPro" id="IPR029787">
    <property type="entry name" value="Nucleotide_cyclase"/>
</dbReference>